<feature type="compositionally biased region" description="Polar residues" evidence="1">
    <location>
        <begin position="117"/>
        <end position="134"/>
    </location>
</feature>
<dbReference type="Proteomes" id="UP000663850">
    <property type="component" value="Unassembled WGS sequence"/>
</dbReference>
<protein>
    <submittedName>
        <fullName evidence="2">Uncharacterized protein</fullName>
    </submittedName>
</protein>
<sequence length="234" mass="24725">MPLRTYACAPFHPARDRQTLGSRFPLVISSQPTPQLGMIIGPPLESCLEKDLLQDAQRLRGGGLCGCCGGGNAQRRSPLEPQPDLPEIETTRTEQATPKAASKEQAPRSPRPPPPNQTSQTEPSEKTPSATKPTGATLAAPNRSNRTLSSPAAPPQPVSQTSEQSRTRRQTLPSKLFANQPTLPSSSSPIPEGTIDYGGGIMRSPAFPPSVHVAGGSRKVAGGPLLITAPFMKD</sequence>
<comment type="caution">
    <text evidence="2">The sequence shown here is derived from an EMBL/GenBank/DDBJ whole genome shotgun (WGS) entry which is preliminary data.</text>
</comment>
<evidence type="ECO:0000313" key="2">
    <source>
        <dbReference type="EMBL" id="CAE6501284.1"/>
    </source>
</evidence>
<organism evidence="2 3">
    <name type="scientific">Rhizoctonia solani</name>
    <dbReference type="NCBI Taxonomy" id="456999"/>
    <lineage>
        <taxon>Eukaryota</taxon>
        <taxon>Fungi</taxon>
        <taxon>Dikarya</taxon>
        <taxon>Basidiomycota</taxon>
        <taxon>Agaricomycotina</taxon>
        <taxon>Agaricomycetes</taxon>
        <taxon>Cantharellales</taxon>
        <taxon>Ceratobasidiaceae</taxon>
        <taxon>Rhizoctonia</taxon>
    </lineage>
</organism>
<proteinExistence type="predicted"/>
<feature type="region of interest" description="Disordered" evidence="1">
    <location>
        <begin position="72"/>
        <end position="197"/>
    </location>
</feature>
<evidence type="ECO:0000313" key="3">
    <source>
        <dbReference type="Proteomes" id="UP000663850"/>
    </source>
</evidence>
<gene>
    <name evidence="2" type="ORF">RDB_LOCUS95477</name>
</gene>
<dbReference type="AlphaFoldDB" id="A0A8H3HE17"/>
<name>A0A8H3HE17_9AGAM</name>
<dbReference type="EMBL" id="CAJMWZ010005147">
    <property type="protein sequence ID" value="CAE6501284.1"/>
    <property type="molecule type" value="Genomic_DNA"/>
</dbReference>
<evidence type="ECO:0000256" key="1">
    <source>
        <dbReference type="SAM" id="MobiDB-lite"/>
    </source>
</evidence>
<feature type="compositionally biased region" description="Polar residues" evidence="1">
    <location>
        <begin position="170"/>
        <end position="189"/>
    </location>
</feature>
<reference evidence="2" key="1">
    <citation type="submission" date="2021-01" db="EMBL/GenBank/DDBJ databases">
        <authorList>
            <person name="Kaushik A."/>
        </authorList>
    </citation>
    <scope>NUCLEOTIDE SEQUENCE</scope>
    <source>
        <strain evidence="2">Type strain: AG8-Rh-89/</strain>
    </source>
</reference>
<accession>A0A8H3HE17</accession>